<dbReference type="Pfam" id="PF13424">
    <property type="entry name" value="TPR_12"/>
    <property type="match status" value="3"/>
</dbReference>
<dbReference type="KEGG" id="dsc:ABOD76_17830"/>
<dbReference type="Pfam" id="PF13374">
    <property type="entry name" value="TPR_10"/>
    <property type="match status" value="1"/>
</dbReference>
<evidence type="ECO:0000256" key="1">
    <source>
        <dbReference type="PROSITE-ProRule" id="PRU00339"/>
    </source>
</evidence>
<dbReference type="NCBIfam" id="TIGR00254">
    <property type="entry name" value="GGDEF"/>
    <property type="match status" value="1"/>
</dbReference>
<dbReference type="InterPro" id="IPR037522">
    <property type="entry name" value="HD_GYP_dom"/>
</dbReference>
<dbReference type="InterPro" id="IPR019734">
    <property type="entry name" value="TPR_rpt"/>
</dbReference>
<dbReference type="EMBL" id="CP158299">
    <property type="protein sequence ID" value="XBV85275.1"/>
    <property type="molecule type" value="Genomic_DNA"/>
</dbReference>
<dbReference type="InterPro" id="IPR029787">
    <property type="entry name" value="Nucleotide_cyclase"/>
</dbReference>
<keyword evidence="2" id="KW-0175">Coiled coil</keyword>
<dbReference type="Gene3D" id="3.30.70.270">
    <property type="match status" value="1"/>
</dbReference>
<dbReference type="FunFam" id="3.30.70.270:FF:000001">
    <property type="entry name" value="Diguanylate cyclase domain protein"/>
    <property type="match status" value="1"/>
</dbReference>
<dbReference type="SUPFAM" id="SSF109604">
    <property type="entry name" value="HD-domain/PDEase-like"/>
    <property type="match status" value="1"/>
</dbReference>
<name>A0AAU7UAP6_9DEIO</name>
<dbReference type="InterPro" id="IPR003607">
    <property type="entry name" value="HD/PDEase_dom"/>
</dbReference>
<feature type="domain" description="HD" evidence="5">
    <location>
        <begin position="419"/>
        <end position="543"/>
    </location>
</feature>
<evidence type="ECO:0000259" key="6">
    <source>
        <dbReference type="PROSITE" id="PS51832"/>
    </source>
</evidence>
<dbReference type="SMART" id="SM00267">
    <property type="entry name" value="GGDEF"/>
    <property type="match status" value="1"/>
</dbReference>
<feature type="coiled-coil region" evidence="2">
    <location>
        <begin position="346"/>
        <end position="403"/>
    </location>
</feature>
<evidence type="ECO:0000256" key="2">
    <source>
        <dbReference type="SAM" id="Coils"/>
    </source>
</evidence>
<dbReference type="AlphaFoldDB" id="A0AAU7UAP6"/>
<dbReference type="InterPro" id="IPR043128">
    <property type="entry name" value="Rev_trsase/Diguanyl_cyclase"/>
</dbReference>
<dbReference type="PROSITE" id="PS50005">
    <property type="entry name" value="TPR"/>
    <property type="match status" value="1"/>
</dbReference>
<dbReference type="InterPro" id="IPR052020">
    <property type="entry name" value="Cyclic_di-GMP/3'3'-cGAMP_PDE"/>
</dbReference>
<dbReference type="Pfam" id="PF13487">
    <property type="entry name" value="HD_5"/>
    <property type="match status" value="1"/>
</dbReference>
<dbReference type="PROSITE" id="PS51831">
    <property type="entry name" value="HD"/>
    <property type="match status" value="1"/>
</dbReference>
<evidence type="ECO:0000313" key="7">
    <source>
        <dbReference type="EMBL" id="XBV85275.1"/>
    </source>
</evidence>
<feature type="domain" description="GGDEF" evidence="4">
    <location>
        <begin position="1033"/>
        <end position="1161"/>
    </location>
</feature>
<proteinExistence type="predicted"/>
<reference evidence="7" key="1">
    <citation type="submission" date="2024-06" db="EMBL/GenBank/DDBJ databases">
        <title>Draft Genome Sequence of Deinococcus sonorensis Type Strain KR-87, a Biofilm Producing Representative of the Genus Deinococcus.</title>
        <authorList>
            <person name="Boren L.S."/>
            <person name="Grosso R.A."/>
            <person name="Hugenberg-Cox A.N."/>
            <person name="Hill J.T.E."/>
            <person name="Albert C.M."/>
            <person name="Tuohy J.M."/>
        </authorList>
    </citation>
    <scope>NUCLEOTIDE SEQUENCE</scope>
    <source>
        <strain evidence="7">KR-87</strain>
    </source>
</reference>
<dbReference type="InterPro" id="IPR006674">
    <property type="entry name" value="HD_domain"/>
</dbReference>
<dbReference type="Gene3D" id="1.10.3210.10">
    <property type="entry name" value="Hypothetical protein af1432"/>
    <property type="match status" value="1"/>
</dbReference>
<keyword evidence="1" id="KW-0802">TPR repeat</keyword>
<protein>
    <submittedName>
        <fullName evidence="7">Tetratricopeptide repeat protein</fullName>
    </submittedName>
</protein>
<sequence length="1161" mass="127949">MTGPVADPQQGSRDAPSWSELPGEAQTAVPATLDGLVARMVQHDEVQEYQAVVGLEEEALRLVGAPASERALVLNLLAKAHFFLGHTDDAVRLTELEAAVCAEANDQEGHAKSLNNLGLIALSAGRYHVALEHLLACFDHIIHSGLPMHALASACLTNVGNLYHDLSDYPRAIQYFQLGIEESLQAGHVANEIAGLTGLGLTYKDSGQLEEALQQLCRALALAQAHNRLQDEAELLDTLAQVYRASGQTDLARRMCLDALDLARRLGAGPSELNALLNLGRLELEQPEVAVGHLEAALALATAADNPKTTLAVCEVLAEAYLRAGQPERAAAPLREALQLERRVRQEEHEQKVEDLARQLEMERATHQAEAYRLLNEAAQEARQQAEAEVLQRTRELETAHQEVVVRLGIAAEYRDDKTGSHTLRVSELAAHLAMQIGLPTDQVELIRLSSRLHDIGKIGVPDAVLLKVGKLTNTEFEIMQLHTTIGARMLQGSTTRLLRMAEEIALHHHERWDGSGYPHGLSGQDIPLSARIVSLADVWDALTTERPYKAAWTVEAARAEILAQSGRHFDPDLTRAFLEMVNDSGLAAVAPRLDPDGDLGREATSTVRRVVVPPAVLEHLQTLNTSAWDCRQTDPERSKREAQDALALAEQHDHPPGVMASLRTLAFSDLRTGDPRSALHRLNRALNLQTPGSDLALERDCKNLLAWLYKDLFNTEKATQYLLESLELSRRLEDASGQANALGNLGVVTAARMGDRRSALGYFEQALALHQQSGNLPGQANCLYNMADNLVELGEYALAQQVGRQAVEAARAAGNPVLEAVSCSVVGRALDGTGELKRAIVLHDEALETLRRSGIDAPDAYGWMRLFQAHSLTRQGRTDEAAQALGEVREVAERLDIKEMLVRVHHELAGMHKARGAFDEAMRHLEVERDVDRALNEQLTAHRNEALLMQFEVERAQSEAELYRLRTLELANANVALERANREKSSLLVALQEQADLLERQVREDALSGLYNRRHIETLLQRAYEDHRLRGATMAVAMIDIDHFKQVNDRYSHPVGDEVIRQVGRLLTESLSGQQAAARYGGEEFLLLLPDTTLEQAARHIERLRVAVHSHPWDQVAPGLHVSVSAGAAVNDQTRDYEKLVSAADFKLYRAKQTRNTVVV</sequence>
<feature type="region of interest" description="Disordered" evidence="3">
    <location>
        <begin position="1"/>
        <end position="24"/>
    </location>
</feature>
<evidence type="ECO:0000256" key="3">
    <source>
        <dbReference type="SAM" id="MobiDB-lite"/>
    </source>
</evidence>
<dbReference type="Gene3D" id="1.25.40.10">
    <property type="entry name" value="Tetratricopeptide repeat domain"/>
    <property type="match status" value="3"/>
</dbReference>
<evidence type="ECO:0000259" key="4">
    <source>
        <dbReference type="PROSITE" id="PS50887"/>
    </source>
</evidence>
<dbReference type="RefSeq" id="WP_350243312.1">
    <property type="nucleotide sequence ID" value="NZ_CP158299.1"/>
</dbReference>
<dbReference type="CDD" id="cd01949">
    <property type="entry name" value="GGDEF"/>
    <property type="match status" value="1"/>
</dbReference>
<dbReference type="InterPro" id="IPR000160">
    <property type="entry name" value="GGDEF_dom"/>
</dbReference>
<dbReference type="Pfam" id="PF00990">
    <property type="entry name" value="GGDEF"/>
    <property type="match status" value="1"/>
</dbReference>
<dbReference type="PROSITE" id="PS50887">
    <property type="entry name" value="GGDEF"/>
    <property type="match status" value="1"/>
</dbReference>
<dbReference type="PANTHER" id="PTHR45228">
    <property type="entry name" value="CYCLIC DI-GMP PHOSPHODIESTERASE TM_0186-RELATED"/>
    <property type="match status" value="1"/>
</dbReference>
<dbReference type="SMART" id="SM00028">
    <property type="entry name" value="TPR"/>
    <property type="match status" value="10"/>
</dbReference>
<gene>
    <name evidence="7" type="ORF">ABOD76_17830</name>
</gene>
<dbReference type="PANTHER" id="PTHR45228:SF8">
    <property type="entry name" value="TWO-COMPONENT RESPONSE REGULATOR-RELATED"/>
    <property type="match status" value="1"/>
</dbReference>
<dbReference type="PROSITE" id="PS51832">
    <property type="entry name" value="HD_GYP"/>
    <property type="match status" value="1"/>
</dbReference>
<dbReference type="CDD" id="cd00077">
    <property type="entry name" value="HDc"/>
    <property type="match status" value="1"/>
</dbReference>
<feature type="repeat" description="TPR" evidence="1">
    <location>
        <begin position="193"/>
        <end position="226"/>
    </location>
</feature>
<organism evidence="7">
    <name type="scientific">Deinococcus sonorensis KR-87</name>
    <dbReference type="NCBI Taxonomy" id="694439"/>
    <lineage>
        <taxon>Bacteria</taxon>
        <taxon>Thermotogati</taxon>
        <taxon>Deinococcota</taxon>
        <taxon>Deinococci</taxon>
        <taxon>Deinococcales</taxon>
        <taxon>Deinococcaceae</taxon>
        <taxon>Deinococcus</taxon>
    </lineage>
</organism>
<dbReference type="SUPFAM" id="SSF55073">
    <property type="entry name" value="Nucleotide cyclase"/>
    <property type="match status" value="1"/>
</dbReference>
<dbReference type="SUPFAM" id="SSF48452">
    <property type="entry name" value="TPR-like"/>
    <property type="match status" value="4"/>
</dbReference>
<accession>A0AAU7UAP6</accession>
<dbReference type="InterPro" id="IPR011990">
    <property type="entry name" value="TPR-like_helical_dom_sf"/>
</dbReference>
<feature type="domain" description="HD-GYP" evidence="6">
    <location>
        <begin position="397"/>
        <end position="594"/>
    </location>
</feature>
<dbReference type="SMART" id="SM00471">
    <property type="entry name" value="HDc"/>
    <property type="match status" value="1"/>
</dbReference>
<evidence type="ECO:0000259" key="5">
    <source>
        <dbReference type="PROSITE" id="PS51831"/>
    </source>
</evidence>
<dbReference type="Pfam" id="PF13181">
    <property type="entry name" value="TPR_8"/>
    <property type="match status" value="1"/>
</dbReference>